<dbReference type="AlphaFoldDB" id="A0A8R7QI55"/>
<name>A0A8R7QI55_TRIUA</name>
<dbReference type="EnsemblPlants" id="TuG1812G0500003426.01.T01">
    <property type="protein sequence ID" value="TuG1812G0500003426.01.T01.cds300321"/>
    <property type="gene ID" value="TuG1812G0500003426.01"/>
</dbReference>
<reference evidence="2" key="1">
    <citation type="journal article" date="2013" name="Nature">
        <title>Draft genome of the wheat A-genome progenitor Triticum urartu.</title>
        <authorList>
            <person name="Ling H.Q."/>
            <person name="Zhao S."/>
            <person name="Liu D."/>
            <person name="Wang J."/>
            <person name="Sun H."/>
            <person name="Zhang C."/>
            <person name="Fan H."/>
            <person name="Li D."/>
            <person name="Dong L."/>
            <person name="Tao Y."/>
            <person name="Gao C."/>
            <person name="Wu H."/>
            <person name="Li Y."/>
            <person name="Cui Y."/>
            <person name="Guo X."/>
            <person name="Zheng S."/>
            <person name="Wang B."/>
            <person name="Yu K."/>
            <person name="Liang Q."/>
            <person name="Yang W."/>
            <person name="Lou X."/>
            <person name="Chen J."/>
            <person name="Feng M."/>
            <person name="Jian J."/>
            <person name="Zhang X."/>
            <person name="Luo G."/>
            <person name="Jiang Y."/>
            <person name="Liu J."/>
            <person name="Wang Z."/>
            <person name="Sha Y."/>
            <person name="Zhang B."/>
            <person name="Wu H."/>
            <person name="Tang D."/>
            <person name="Shen Q."/>
            <person name="Xue P."/>
            <person name="Zou S."/>
            <person name="Wang X."/>
            <person name="Liu X."/>
            <person name="Wang F."/>
            <person name="Yang Y."/>
            <person name="An X."/>
            <person name="Dong Z."/>
            <person name="Zhang K."/>
            <person name="Zhang X."/>
            <person name="Luo M.C."/>
            <person name="Dvorak J."/>
            <person name="Tong Y."/>
            <person name="Wang J."/>
            <person name="Yang H."/>
            <person name="Li Z."/>
            <person name="Wang D."/>
            <person name="Zhang A."/>
            <person name="Wang J."/>
        </authorList>
    </citation>
    <scope>NUCLEOTIDE SEQUENCE</scope>
    <source>
        <strain evidence="2">cv. G1812</strain>
    </source>
</reference>
<accession>A0A8R7QI55</accession>
<proteinExistence type="predicted"/>
<dbReference type="Gramene" id="TuG1812G0500003426.01.T01">
    <property type="protein sequence ID" value="TuG1812G0500003426.01.T01.cds300321"/>
    <property type="gene ID" value="TuG1812G0500003426.01"/>
</dbReference>
<reference evidence="1" key="3">
    <citation type="submission" date="2022-06" db="UniProtKB">
        <authorList>
            <consortium name="EnsemblPlants"/>
        </authorList>
    </citation>
    <scope>IDENTIFICATION</scope>
</reference>
<evidence type="ECO:0000313" key="2">
    <source>
        <dbReference type="Proteomes" id="UP000015106"/>
    </source>
</evidence>
<organism evidence="1 2">
    <name type="scientific">Triticum urartu</name>
    <name type="common">Red wild einkorn</name>
    <name type="synonym">Crithodium urartu</name>
    <dbReference type="NCBI Taxonomy" id="4572"/>
    <lineage>
        <taxon>Eukaryota</taxon>
        <taxon>Viridiplantae</taxon>
        <taxon>Streptophyta</taxon>
        <taxon>Embryophyta</taxon>
        <taxon>Tracheophyta</taxon>
        <taxon>Spermatophyta</taxon>
        <taxon>Magnoliopsida</taxon>
        <taxon>Liliopsida</taxon>
        <taxon>Poales</taxon>
        <taxon>Poaceae</taxon>
        <taxon>BOP clade</taxon>
        <taxon>Pooideae</taxon>
        <taxon>Triticodae</taxon>
        <taxon>Triticeae</taxon>
        <taxon>Triticinae</taxon>
        <taxon>Triticum</taxon>
    </lineage>
</organism>
<evidence type="ECO:0000313" key="1">
    <source>
        <dbReference type="EnsemblPlants" id="TuG1812G0500003426.01.T01.cds300321"/>
    </source>
</evidence>
<reference evidence="1" key="2">
    <citation type="submission" date="2018-03" db="EMBL/GenBank/DDBJ databases">
        <title>The Triticum urartu genome reveals the dynamic nature of wheat genome evolution.</title>
        <authorList>
            <person name="Ling H."/>
            <person name="Ma B."/>
            <person name="Shi X."/>
            <person name="Liu H."/>
            <person name="Dong L."/>
            <person name="Sun H."/>
            <person name="Cao Y."/>
            <person name="Gao Q."/>
            <person name="Zheng S."/>
            <person name="Li Y."/>
            <person name="Yu Y."/>
            <person name="Du H."/>
            <person name="Qi M."/>
            <person name="Li Y."/>
            <person name="Yu H."/>
            <person name="Cui Y."/>
            <person name="Wang N."/>
            <person name="Chen C."/>
            <person name="Wu H."/>
            <person name="Zhao Y."/>
            <person name="Zhang J."/>
            <person name="Li Y."/>
            <person name="Zhou W."/>
            <person name="Zhang B."/>
            <person name="Hu W."/>
            <person name="Eijk M."/>
            <person name="Tang J."/>
            <person name="Witsenboer H."/>
            <person name="Zhao S."/>
            <person name="Li Z."/>
            <person name="Zhang A."/>
            <person name="Wang D."/>
            <person name="Liang C."/>
        </authorList>
    </citation>
    <scope>NUCLEOTIDE SEQUENCE [LARGE SCALE GENOMIC DNA]</scope>
    <source>
        <strain evidence="1">cv. G1812</strain>
    </source>
</reference>
<keyword evidence="2" id="KW-1185">Reference proteome</keyword>
<sequence>YRGRQISILLRLQLLCQRRRKHQTFLFAQPRRIGFQQHTCEFCTDTEVWYRDLSQTCNGCLLSTEKISPFWLLTSSHFDTTVVL</sequence>
<dbReference type="Proteomes" id="UP000015106">
    <property type="component" value="Chromosome 5"/>
</dbReference>
<protein>
    <submittedName>
        <fullName evidence="1">Uncharacterized protein</fullName>
    </submittedName>
</protein>